<dbReference type="Pfam" id="PF00254">
    <property type="entry name" value="FKBP_C"/>
    <property type="match status" value="1"/>
</dbReference>
<dbReference type="Gene3D" id="3.10.50.40">
    <property type="match status" value="1"/>
</dbReference>
<feature type="domain" description="PPIase FKBP-type" evidence="9">
    <location>
        <begin position="60"/>
        <end position="158"/>
    </location>
</feature>
<dbReference type="InterPro" id="IPR001179">
    <property type="entry name" value="PPIase_FKBP_dom"/>
</dbReference>
<feature type="transmembrane region" description="Helical" evidence="8">
    <location>
        <begin position="20"/>
        <end position="39"/>
    </location>
</feature>
<comment type="caution">
    <text evidence="10">The sequence shown here is derived from an EMBL/GenBank/DDBJ whole genome shotgun (WGS) entry which is preliminary data.</text>
</comment>
<accession>A0A844YWJ7</accession>
<keyword evidence="4 5" id="KW-0413">Isomerase</keyword>
<gene>
    <name evidence="10" type="ORF">GRI99_13865</name>
</gene>
<evidence type="ECO:0000256" key="6">
    <source>
        <dbReference type="RuleBase" id="RU003915"/>
    </source>
</evidence>
<dbReference type="GO" id="GO:0003755">
    <property type="term" value="F:peptidyl-prolyl cis-trans isomerase activity"/>
    <property type="evidence" value="ECO:0007669"/>
    <property type="project" value="UniProtKB-UniRule"/>
</dbReference>
<dbReference type="AlphaFoldDB" id="A0A844YWJ7"/>
<keyword evidence="3 5" id="KW-0697">Rotamase</keyword>
<evidence type="ECO:0000256" key="3">
    <source>
        <dbReference type="ARBA" id="ARBA00023110"/>
    </source>
</evidence>
<organism evidence="10 11">
    <name type="scientific">Alteraurantiacibacter buctensis</name>
    <dbReference type="NCBI Taxonomy" id="1503981"/>
    <lineage>
        <taxon>Bacteria</taxon>
        <taxon>Pseudomonadati</taxon>
        <taxon>Pseudomonadota</taxon>
        <taxon>Alphaproteobacteria</taxon>
        <taxon>Sphingomonadales</taxon>
        <taxon>Erythrobacteraceae</taxon>
        <taxon>Alteraurantiacibacter</taxon>
    </lineage>
</organism>
<dbReference type="RefSeq" id="WP_160772656.1">
    <property type="nucleotide sequence ID" value="NZ_WTYV01000006.1"/>
</dbReference>
<evidence type="ECO:0000313" key="11">
    <source>
        <dbReference type="Proteomes" id="UP000466966"/>
    </source>
</evidence>
<dbReference type="EC" id="5.2.1.8" evidence="6"/>
<feature type="region of interest" description="Disordered" evidence="7">
    <location>
        <begin position="175"/>
        <end position="198"/>
    </location>
</feature>
<evidence type="ECO:0000256" key="8">
    <source>
        <dbReference type="SAM" id="Phobius"/>
    </source>
</evidence>
<evidence type="ECO:0000256" key="2">
    <source>
        <dbReference type="ARBA" id="ARBA00006577"/>
    </source>
</evidence>
<reference evidence="10 11" key="1">
    <citation type="submission" date="2019-12" db="EMBL/GenBank/DDBJ databases">
        <title>Genomic-based taxomic classification of the family Erythrobacteraceae.</title>
        <authorList>
            <person name="Xu L."/>
        </authorList>
    </citation>
    <scope>NUCLEOTIDE SEQUENCE [LARGE SCALE GENOMIC DNA]</scope>
    <source>
        <strain evidence="10 11">M0322</strain>
    </source>
</reference>
<name>A0A844YWJ7_9SPHN</name>
<keyword evidence="8" id="KW-0812">Transmembrane</keyword>
<dbReference type="EMBL" id="WTYV01000006">
    <property type="protein sequence ID" value="MXO72715.1"/>
    <property type="molecule type" value="Genomic_DNA"/>
</dbReference>
<comment type="similarity">
    <text evidence="2 6">Belongs to the FKBP-type PPIase family.</text>
</comment>
<dbReference type="Proteomes" id="UP000466966">
    <property type="component" value="Unassembled WGS sequence"/>
</dbReference>
<evidence type="ECO:0000256" key="1">
    <source>
        <dbReference type="ARBA" id="ARBA00000971"/>
    </source>
</evidence>
<dbReference type="PANTHER" id="PTHR43811:SF23">
    <property type="entry name" value="FKBP-TYPE 22 KDA PEPTIDYL-PROLYL CIS-TRANS ISOMERASE"/>
    <property type="match status" value="1"/>
</dbReference>
<evidence type="ECO:0000256" key="4">
    <source>
        <dbReference type="ARBA" id="ARBA00023235"/>
    </source>
</evidence>
<dbReference type="PROSITE" id="PS50059">
    <property type="entry name" value="FKBP_PPIASE"/>
    <property type="match status" value="1"/>
</dbReference>
<dbReference type="OrthoDB" id="9812109at2"/>
<comment type="catalytic activity">
    <reaction evidence="1 5 6">
        <text>[protein]-peptidylproline (omega=180) = [protein]-peptidylproline (omega=0)</text>
        <dbReference type="Rhea" id="RHEA:16237"/>
        <dbReference type="Rhea" id="RHEA-COMP:10747"/>
        <dbReference type="Rhea" id="RHEA-COMP:10748"/>
        <dbReference type="ChEBI" id="CHEBI:83833"/>
        <dbReference type="ChEBI" id="CHEBI:83834"/>
        <dbReference type="EC" id="5.2.1.8"/>
    </reaction>
</comment>
<keyword evidence="8" id="KW-0472">Membrane</keyword>
<keyword evidence="11" id="KW-1185">Reference proteome</keyword>
<keyword evidence="8" id="KW-1133">Transmembrane helix</keyword>
<evidence type="ECO:0000313" key="10">
    <source>
        <dbReference type="EMBL" id="MXO72715.1"/>
    </source>
</evidence>
<evidence type="ECO:0000259" key="9">
    <source>
        <dbReference type="PROSITE" id="PS50059"/>
    </source>
</evidence>
<evidence type="ECO:0000256" key="5">
    <source>
        <dbReference type="PROSITE-ProRule" id="PRU00277"/>
    </source>
</evidence>
<dbReference type="SUPFAM" id="SSF54534">
    <property type="entry name" value="FKBP-like"/>
    <property type="match status" value="1"/>
</dbReference>
<dbReference type="PANTHER" id="PTHR43811">
    <property type="entry name" value="FKBP-TYPE PEPTIDYL-PROLYL CIS-TRANS ISOMERASE FKPA"/>
    <property type="match status" value="1"/>
</dbReference>
<sequence>MAEVTRVPLQPTDKGSLIKFFLGVIVGAALAGAVAWYIARPASVDVETITAGTGENPKEDSAVFVDYVGKLDDGTVFDQSPPRGDIPEQIADLIPQGSYMELAGVVPGFREALLQMQKGGRYTVHIPAELAYGANPPAGSPVPPNADLTFEVTLHEIMSPQQVQERLAQINAITSQMAPPEGAEGGAEGAAPAPAPAE</sequence>
<evidence type="ECO:0000256" key="7">
    <source>
        <dbReference type="SAM" id="MobiDB-lite"/>
    </source>
</evidence>
<dbReference type="InterPro" id="IPR046357">
    <property type="entry name" value="PPIase_dom_sf"/>
</dbReference>
<protein>
    <recommendedName>
        <fullName evidence="6">Peptidyl-prolyl cis-trans isomerase</fullName>
        <ecNumber evidence="6">5.2.1.8</ecNumber>
    </recommendedName>
</protein>
<proteinExistence type="inferred from homology"/>